<organism evidence="10 11">
    <name type="scientific">Acidiluteibacter ferrifornacis</name>
    <dbReference type="NCBI Taxonomy" id="2692424"/>
    <lineage>
        <taxon>Bacteria</taxon>
        <taxon>Pseudomonadati</taxon>
        <taxon>Bacteroidota</taxon>
        <taxon>Flavobacteriia</taxon>
        <taxon>Flavobacteriales</taxon>
        <taxon>Cryomorphaceae</taxon>
        <taxon>Acidiluteibacter</taxon>
    </lineage>
</organism>
<dbReference type="InterPro" id="IPR032854">
    <property type="entry name" value="ALKBH3"/>
</dbReference>
<evidence type="ECO:0000256" key="4">
    <source>
        <dbReference type="ARBA" id="ARBA00022842"/>
    </source>
</evidence>
<feature type="domain" description="Fe2OG dioxygenase" evidence="9">
    <location>
        <begin position="103"/>
        <end position="200"/>
    </location>
</feature>
<dbReference type="SUPFAM" id="SSF51197">
    <property type="entry name" value="Clavaminate synthase-like"/>
    <property type="match status" value="1"/>
</dbReference>
<keyword evidence="3" id="KW-0227">DNA damage</keyword>
<dbReference type="FunFam" id="2.60.120.590:FF:000004">
    <property type="entry name" value="DNA oxidative demethylase ALKBH2"/>
    <property type="match status" value="1"/>
</dbReference>
<dbReference type="EMBL" id="WWNE01000005">
    <property type="protein sequence ID" value="NBG65577.1"/>
    <property type="molecule type" value="Genomic_DNA"/>
</dbReference>
<dbReference type="GO" id="GO:0016705">
    <property type="term" value="F:oxidoreductase activity, acting on paired donors, with incorporation or reduction of molecular oxygen"/>
    <property type="evidence" value="ECO:0007669"/>
    <property type="project" value="UniProtKB-ARBA"/>
</dbReference>
<dbReference type="AlphaFoldDB" id="A0A6N9NK85"/>
<proteinExistence type="predicted"/>
<dbReference type="Pfam" id="PF13532">
    <property type="entry name" value="2OG-FeII_Oxy_2"/>
    <property type="match status" value="1"/>
</dbReference>
<keyword evidence="6" id="KW-0560">Oxidoreductase</keyword>
<keyword evidence="5 10" id="KW-0223">Dioxygenase</keyword>
<sequence length="201" mass="23498">MNSLFPFDANINLLPYDGEVYYYEQVIEHQLQENYFQRLLQEIDWKHDELLLFGKRVITSRKVAWYADENFAYSYSNSIKIALKWTATLLELKKIVEAATESKYNSCLLNLYHSGEEGMGWHSDNEPELVNNSSIASLSLGSTRKFAFKHKESGKKVELFLEGGSLLDMKGEVQHFWKHALPKSKKITKPRINLTFRRFKH</sequence>
<dbReference type="InterPro" id="IPR037151">
    <property type="entry name" value="AlkB-like_sf"/>
</dbReference>
<gene>
    <name evidence="10" type="ORF">GQN54_05580</name>
</gene>
<name>A0A6N9NK85_9FLAO</name>
<comment type="cofactor">
    <cofactor evidence="1">
        <name>Fe(2+)</name>
        <dbReference type="ChEBI" id="CHEBI:29033"/>
    </cofactor>
</comment>
<keyword evidence="7" id="KW-0408">Iron</keyword>
<evidence type="ECO:0000259" key="9">
    <source>
        <dbReference type="PROSITE" id="PS51471"/>
    </source>
</evidence>
<reference evidence="10 11" key="1">
    <citation type="submission" date="2019-12" db="EMBL/GenBank/DDBJ databases">
        <authorList>
            <person name="Zhao J."/>
        </authorList>
    </citation>
    <scope>NUCLEOTIDE SEQUENCE [LARGE SCALE GENOMIC DNA]</scope>
    <source>
        <strain evidence="10 11">S-15</strain>
    </source>
</reference>
<dbReference type="GO" id="GO:0046872">
    <property type="term" value="F:metal ion binding"/>
    <property type="evidence" value="ECO:0007669"/>
    <property type="project" value="UniProtKB-KW"/>
</dbReference>
<evidence type="ECO:0000313" key="11">
    <source>
        <dbReference type="Proteomes" id="UP000470771"/>
    </source>
</evidence>
<evidence type="ECO:0000256" key="5">
    <source>
        <dbReference type="ARBA" id="ARBA00022964"/>
    </source>
</evidence>
<evidence type="ECO:0000313" key="10">
    <source>
        <dbReference type="EMBL" id="NBG65577.1"/>
    </source>
</evidence>
<keyword evidence="8" id="KW-0234">DNA repair</keyword>
<dbReference type="Gene3D" id="2.60.120.590">
    <property type="entry name" value="Alpha-ketoglutarate-dependent dioxygenase AlkB-like"/>
    <property type="match status" value="1"/>
</dbReference>
<evidence type="ECO:0000256" key="8">
    <source>
        <dbReference type="ARBA" id="ARBA00023204"/>
    </source>
</evidence>
<dbReference type="InterPro" id="IPR005123">
    <property type="entry name" value="Oxoglu/Fe-dep_dioxygenase_dom"/>
</dbReference>
<keyword evidence="4" id="KW-0460">Magnesium</keyword>
<comment type="caution">
    <text evidence="10">The sequence shown here is derived from an EMBL/GenBank/DDBJ whole genome shotgun (WGS) entry which is preliminary data.</text>
</comment>
<dbReference type="InterPro" id="IPR027450">
    <property type="entry name" value="AlkB-like"/>
</dbReference>
<protein>
    <submittedName>
        <fullName evidence="10">Alpha-ketoglutarate-dependent dioxygenase AlkB</fullName>
    </submittedName>
</protein>
<dbReference type="PROSITE" id="PS51471">
    <property type="entry name" value="FE2OG_OXY"/>
    <property type="match status" value="1"/>
</dbReference>
<dbReference type="Proteomes" id="UP000470771">
    <property type="component" value="Unassembled WGS sequence"/>
</dbReference>
<dbReference type="GO" id="GO:0032451">
    <property type="term" value="F:demethylase activity"/>
    <property type="evidence" value="ECO:0007669"/>
    <property type="project" value="UniProtKB-ARBA"/>
</dbReference>
<dbReference type="GO" id="GO:0140097">
    <property type="term" value="F:catalytic activity, acting on DNA"/>
    <property type="evidence" value="ECO:0007669"/>
    <property type="project" value="UniProtKB-ARBA"/>
</dbReference>
<accession>A0A6N9NK85</accession>
<dbReference type="PANTHER" id="PTHR31212">
    <property type="entry name" value="ALPHA-KETOGLUTARATE-DEPENDENT DIOXYGENASE ALKB HOMOLOG 3"/>
    <property type="match status" value="1"/>
</dbReference>
<keyword evidence="2" id="KW-0479">Metal-binding</keyword>
<dbReference type="GO" id="GO:0051213">
    <property type="term" value="F:dioxygenase activity"/>
    <property type="evidence" value="ECO:0007669"/>
    <property type="project" value="UniProtKB-KW"/>
</dbReference>
<evidence type="ECO:0000256" key="7">
    <source>
        <dbReference type="ARBA" id="ARBA00023004"/>
    </source>
</evidence>
<evidence type="ECO:0000256" key="3">
    <source>
        <dbReference type="ARBA" id="ARBA00022763"/>
    </source>
</evidence>
<evidence type="ECO:0000256" key="2">
    <source>
        <dbReference type="ARBA" id="ARBA00022723"/>
    </source>
</evidence>
<dbReference type="GO" id="GO:0016787">
    <property type="term" value="F:hydrolase activity"/>
    <property type="evidence" value="ECO:0007669"/>
    <property type="project" value="UniProtKB-ARBA"/>
</dbReference>
<dbReference type="PANTHER" id="PTHR31212:SF4">
    <property type="entry name" value="ALPHA-KETOGLUTARATE-DEPENDENT DIOXYGENASE ALKB HOMOLOG 3"/>
    <property type="match status" value="1"/>
</dbReference>
<keyword evidence="11" id="KW-1185">Reference proteome</keyword>
<evidence type="ECO:0000256" key="6">
    <source>
        <dbReference type="ARBA" id="ARBA00023002"/>
    </source>
</evidence>
<dbReference type="GO" id="GO:0006307">
    <property type="term" value="P:DNA alkylation repair"/>
    <property type="evidence" value="ECO:0007669"/>
    <property type="project" value="InterPro"/>
</dbReference>
<evidence type="ECO:0000256" key="1">
    <source>
        <dbReference type="ARBA" id="ARBA00001954"/>
    </source>
</evidence>
<dbReference type="RefSeq" id="WP_160632529.1">
    <property type="nucleotide sequence ID" value="NZ_WWNE01000005.1"/>
</dbReference>